<evidence type="ECO:0000313" key="2">
    <source>
        <dbReference type="EMBL" id="RTR05509.1"/>
    </source>
</evidence>
<name>A0A3S0JBH2_9GAMM</name>
<dbReference type="Proteomes" id="UP000267400">
    <property type="component" value="Unassembled WGS sequence"/>
</dbReference>
<accession>A0A3S0JBH2</accession>
<dbReference type="AlphaFoldDB" id="A0A3S0JBH2"/>
<dbReference type="InterPro" id="IPR003615">
    <property type="entry name" value="HNH_nuc"/>
</dbReference>
<evidence type="ECO:0000313" key="3">
    <source>
        <dbReference type="Proteomes" id="UP000267400"/>
    </source>
</evidence>
<proteinExistence type="predicted"/>
<feature type="domain" description="HNH nuclease" evidence="1">
    <location>
        <begin position="111"/>
        <end position="163"/>
    </location>
</feature>
<evidence type="ECO:0000259" key="1">
    <source>
        <dbReference type="Pfam" id="PF13391"/>
    </source>
</evidence>
<reference evidence="2 3" key="1">
    <citation type="submission" date="2018-12" db="EMBL/GenBank/DDBJ databases">
        <authorList>
            <person name="Yu L."/>
        </authorList>
    </citation>
    <scope>NUCLEOTIDE SEQUENCE [LARGE SCALE GENOMIC DNA]</scope>
    <source>
        <strain evidence="2 3">11S</strain>
    </source>
</reference>
<dbReference type="OrthoDB" id="529575at2"/>
<organism evidence="2 3">
    <name type="scientific">Halomonas nitroreducens</name>
    <dbReference type="NCBI Taxonomy" id="447425"/>
    <lineage>
        <taxon>Bacteria</taxon>
        <taxon>Pseudomonadati</taxon>
        <taxon>Pseudomonadota</taxon>
        <taxon>Gammaproteobacteria</taxon>
        <taxon>Oceanospirillales</taxon>
        <taxon>Halomonadaceae</taxon>
        <taxon>Halomonas</taxon>
    </lineage>
</organism>
<sequence length="218" mass="24798">MQGMADQMGQPKSLNQLRERFTSARLDNQLFAAWQNSDLARQSCTLLAHRYLAPDGHPAKRLEAYLETALASGDYQRHPERLAAGIEEAGQRYARSAAFRALVLEAYDYRCAATRLRCITPDYRYLVEAAHLIPFSVSQDDHPTNGLALTPNLHWAMDNHLIAPGPDHRWHVSPTVDALVPDNRWLCELDGTRLVLPRELRWQPSADALAWRQAHLQR</sequence>
<keyword evidence="3" id="KW-1185">Reference proteome</keyword>
<gene>
    <name evidence="2" type="ORF">EKG36_05280</name>
</gene>
<comment type="caution">
    <text evidence="2">The sequence shown here is derived from an EMBL/GenBank/DDBJ whole genome shotgun (WGS) entry which is preliminary data.</text>
</comment>
<dbReference type="Pfam" id="PF13391">
    <property type="entry name" value="HNH_2"/>
    <property type="match status" value="1"/>
</dbReference>
<dbReference type="EMBL" id="RXNS01000004">
    <property type="protein sequence ID" value="RTR05509.1"/>
    <property type="molecule type" value="Genomic_DNA"/>
</dbReference>
<protein>
    <recommendedName>
        <fullName evidence="1">HNH nuclease domain-containing protein</fullName>
    </recommendedName>
</protein>